<protein>
    <submittedName>
        <fullName evidence="2">Uncharacterized protein</fullName>
    </submittedName>
</protein>
<dbReference type="AlphaFoldDB" id="A0A0C3IG31"/>
<feature type="region of interest" description="Disordered" evidence="1">
    <location>
        <begin position="227"/>
        <end position="250"/>
    </location>
</feature>
<dbReference type="Proteomes" id="UP000054217">
    <property type="component" value="Unassembled WGS sequence"/>
</dbReference>
<gene>
    <name evidence="2" type="ORF">M404DRAFT_33705</name>
</gene>
<reference evidence="3" key="2">
    <citation type="submission" date="2015-01" db="EMBL/GenBank/DDBJ databases">
        <title>Evolutionary Origins and Diversification of the Mycorrhizal Mutualists.</title>
        <authorList>
            <consortium name="DOE Joint Genome Institute"/>
            <consortium name="Mycorrhizal Genomics Consortium"/>
            <person name="Kohler A."/>
            <person name="Kuo A."/>
            <person name="Nagy L.G."/>
            <person name="Floudas D."/>
            <person name="Copeland A."/>
            <person name="Barry K.W."/>
            <person name="Cichocki N."/>
            <person name="Veneault-Fourrey C."/>
            <person name="LaButti K."/>
            <person name="Lindquist E.A."/>
            <person name="Lipzen A."/>
            <person name="Lundell T."/>
            <person name="Morin E."/>
            <person name="Murat C."/>
            <person name="Riley R."/>
            <person name="Ohm R."/>
            <person name="Sun H."/>
            <person name="Tunlid A."/>
            <person name="Henrissat B."/>
            <person name="Grigoriev I.V."/>
            <person name="Hibbett D.S."/>
            <person name="Martin F."/>
        </authorList>
    </citation>
    <scope>NUCLEOTIDE SEQUENCE [LARGE SCALE GENOMIC DNA]</scope>
    <source>
        <strain evidence="3">Marx 270</strain>
    </source>
</reference>
<dbReference type="STRING" id="870435.A0A0C3IG31"/>
<dbReference type="OrthoDB" id="2961286at2759"/>
<organism evidence="2 3">
    <name type="scientific">Pisolithus tinctorius Marx 270</name>
    <dbReference type="NCBI Taxonomy" id="870435"/>
    <lineage>
        <taxon>Eukaryota</taxon>
        <taxon>Fungi</taxon>
        <taxon>Dikarya</taxon>
        <taxon>Basidiomycota</taxon>
        <taxon>Agaricomycotina</taxon>
        <taxon>Agaricomycetes</taxon>
        <taxon>Agaricomycetidae</taxon>
        <taxon>Boletales</taxon>
        <taxon>Sclerodermatineae</taxon>
        <taxon>Pisolithaceae</taxon>
        <taxon>Pisolithus</taxon>
    </lineage>
</organism>
<sequence>MSSTTPSIYPPMPPAAPPAAAVPPAHSVLTLPLLSMKSAPELLQGDHTHVHTFLDHYEQLCAFHHVNSDQELVKSILQYCNVWVREIIEGMAHYYAPNCANLKADLLKYFNADLSDERFIERHLKSFTLESSLQPIPSLQDFRAYNHGFIHIGGWLKNKGRILVDEHNHHFWAGLSPVFCSLVESHLRLKDLNLDTSKPFPYEDVCQSAKEVLCHDHFDADDLDFLGPRAAPNAPQAQNSTPHHSDDIKEETSAEIYELEGEPLITAVDHSTKITKEKRMAAFDSVLIPPHSHGTEKENHMPKPLSSASIPAPQKAPLVPVFIPVDVHAHAFDGTRDDAIMEDDSSLKLLEQAPDSAEMPKKLKPAATTSLSSSLSQSASSKAIVDWILSTPLTVSVGEVIGTSWDVPQHLQELKQFKRQPLMQQPIRSVTAVNGTPPVASYLALTSSPLITINLSCNGQQVTGVIDSGPTLNVIQSGIAQFVICMPINMSQSVNM</sequence>
<feature type="compositionally biased region" description="Low complexity" evidence="1">
    <location>
        <begin position="230"/>
        <end position="239"/>
    </location>
</feature>
<keyword evidence="3" id="KW-1185">Reference proteome</keyword>
<dbReference type="InParanoid" id="A0A0C3IG31"/>
<accession>A0A0C3IG31</accession>
<proteinExistence type="predicted"/>
<evidence type="ECO:0000313" key="3">
    <source>
        <dbReference type="Proteomes" id="UP000054217"/>
    </source>
</evidence>
<evidence type="ECO:0000256" key="1">
    <source>
        <dbReference type="SAM" id="MobiDB-lite"/>
    </source>
</evidence>
<evidence type="ECO:0000313" key="2">
    <source>
        <dbReference type="EMBL" id="KIN95967.1"/>
    </source>
</evidence>
<dbReference type="EMBL" id="KN832056">
    <property type="protein sequence ID" value="KIN95967.1"/>
    <property type="molecule type" value="Genomic_DNA"/>
</dbReference>
<name>A0A0C3IG31_PISTI</name>
<reference evidence="2 3" key="1">
    <citation type="submission" date="2014-04" db="EMBL/GenBank/DDBJ databases">
        <authorList>
            <consortium name="DOE Joint Genome Institute"/>
            <person name="Kuo A."/>
            <person name="Kohler A."/>
            <person name="Costa M.D."/>
            <person name="Nagy L.G."/>
            <person name="Floudas D."/>
            <person name="Copeland A."/>
            <person name="Barry K.W."/>
            <person name="Cichocki N."/>
            <person name="Veneault-Fourrey C."/>
            <person name="LaButti K."/>
            <person name="Lindquist E.A."/>
            <person name="Lipzen A."/>
            <person name="Lundell T."/>
            <person name="Morin E."/>
            <person name="Murat C."/>
            <person name="Sun H."/>
            <person name="Tunlid A."/>
            <person name="Henrissat B."/>
            <person name="Grigoriev I.V."/>
            <person name="Hibbett D.S."/>
            <person name="Martin F."/>
            <person name="Nordberg H.P."/>
            <person name="Cantor M.N."/>
            <person name="Hua S.X."/>
        </authorList>
    </citation>
    <scope>NUCLEOTIDE SEQUENCE [LARGE SCALE GENOMIC DNA]</scope>
    <source>
        <strain evidence="2 3">Marx 270</strain>
    </source>
</reference>
<dbReference type="HOGENOM" id="CLU_004135_0_0_1"/>